<accession>A0A1C7MYS5</accession>
<reference evidence="2 3" key="1">
    <citation type="submission" date="2016-03" db="EMBL/GenBank/DDBJ databases">
        <title>Choanephora cucurbitarum.</title>
        <authorList>
            <person name="Min B."/>
            <person name="Park H."/>
            <person name="Park J.-H."/>
            <person name="Shin H.-D."/>
            <person name="Choi I.-G."/>
        </authorList>
    </citation>
    <scope>NUCLEOTIDE SEQUENCE [LARGE SCALE GENOMIC DNA]</scope>
    <source>
        <strain evidence="2 3">KUS-F28377</strain>
    </source>
</reference>
<comment type="caution">
    <text evidence="2">The sequence shown here is derived from an EMBL/GenBank/DDBJ whole genome shotgun (WGS) entry which is preliminary data.</text>
</comment>
<dbReference type="Proteomes" id="UP000093000">
    <property type="component" value="Unassembled WGS sequence"/>
</dbReference>
<dbReference type="InParanoid" id="A0A1C7MYS5"/>
<dbReference type="GO" id="GO:0016020">
    <property type="term" value="C:membrane"/>
    <property type="evidence" value="ECO:0007669"/>
    <property type="project" value="TreeGrafter"/>
</dbReference>
<feature type="compositionally biased region" description="Polar residues" evidence="1">
    <location>
        <begin position="601"/>
        <end position="614"/>
    </location>
</feature>
<dbReference type="STRING" id="101091.A0A1C7MYS5"/>
<proteinExistence type="predicted"/>
<evidence type="ECO:0000313" key="3">
    <source>
        <dbReference type="Proteomes" id="UP000093000"/>
    </source>
</evidence>
<dbReference type="PANTHER" id="PTHR21575:SF12">
    <property type="entry name" value="PROTEIN HID1"/>
    <property type="match status" value="1"/>
</dbReference>
<dbReference type="AlphaFoldDB" id="A0A1C7MYS5"/>
<dbReference type="GO" id="GO:0005797">
    <property type="term" value="C:Golgi medial cisterna"/>
    <property type="evidence" value="ECO:0007669"/>
    <property type="project" value="TreeGrafter"/>
</dbReference>
<dbReference type="OrthoDB" id="432953at2759"/>
<feature type="compositionally biased region" description="Basic and acidic residues" evidence="1">
    <location>
        <begin position="572"/>
        <end position="591"/>
    </location>
</feature>
<dbReference type="Pfam" id="PF12722">
    <property type="entry name" value="Hid1"/>
    <property type="match status" value="2"/>
</dbReference>
<sequence length="739" mass="84374">MGATDSKLAFRKGVFRLFEEKHIPTSADDYWTLFWTLPESVDDVYTLVSSTDIRKARDHAIENLETLIDKIMEHMDRLLQTTAPIPSIQLLNCCRVLTRIMPYIFESPECAEWEHKFFWTPDASKTNPLPRGEHLLSLTLQSLFLAGFTLPHTMSTAQSRVNFVIWETGVGSSTPIGSSRDNDLNRTEVLRLLTVLLSKSIYVTPAHLTTQEDRWLHYMVSKTERKVVLAFLCSMINTACKFNPMGWTAVPYNHIVFSDPREHLVTLCLRGLLIVLDYRPIIENEEHQQHEDEGKTQESVSENAFRYYLSKLHRAQDFQFSIDGIYRILSSPMQTLNSYLPGSSKRVRCHVEMMMLCWKLLEVNNRFRKYLIETERALDLMIVLLYYASENKLDPSQVGLVRMCSFILQTLSSDRTFSVKLNKPFDGHGALPVNIKIPNFHGTYADYLILTIFSLIASSRGALSTLYPAMIKTITNISPYLKHLSSTTSSKLVALFGSMSAPGFLLADEPNHLLAGYLLEAFNHIIQFQFSSKYNPHFIYAVLRSHRKFEKLAEFNLENGLIEIERQLKRQQEDNLQEGHHDLSEKAKGKLPESLSGGSSGINTPQRQPSVSSIGSMALPGAKNGFIPTDEWIQQWHSKLPLEIIMALIHELKSQLESQQSHEQLLEFLTNVSTDKLPPAHPVVIRKFQWSEPSVIWFRSMLWGQAYVASVSSYGPWNNTQVKLFHIKQPQPSSSIETS</sequence>
<gene>
    <name evidence="2" type="primary">HID1</name>
    <name evidence="2" type="ORF">A0J61_09876</name>
</gene>
<evidence type="ECO:0000313" key="2">
    <source>
        <dbReference type="EMBL" id="OBZ82075.1"/>
    </source>
</evidence>
<keyword evidence="3" id="KW-1185">Reference proteome</keyword>
<evidence type="ECO:0000256" key="1">
    <source>
        <dbReference type="SAM" id="MobiDB-lite"/>
    </source>
</evidence>
<dbReference type="GO" id="GO:0000138">
    <property type="term" value="C:Golgi trans cisterna"/>
    <property type="evidence" value="ECO:0007669"/>
    <property type="project" value="TreeGrafter"/>
</dbReference>
<feature type="region of interest" description="Disordered" evidence="1">
    <location>
        <begin position="572"/>
        <end position="614"/>
    </location>
</feature>
<name>A0A1C7MYS5_9FUNG</name>
<protein>
    <submittedName>
        <fullName evidence="2">Protein HID1</fullName>
    </submittedName>
</protein>
<organism evidence="2 3">
    <name type="scientific">Choanephora cucurbitarum</name>
    <dbReference type="NCBI Taxonomy" id="101091"/>
    <lineage>
        <taxon>Eukaryota</taxon>
        <taxon>Fungi</taxon>
        <taxon>Fungi incertae sedis</taxon>
        <taxon>Mucoromycota</taxon>
        <taxon>Mucoromycotina</taxon>
        <taxon>Mucoromycetes</taxon>
        <taxon>Mucorales</taxon>
        <taxon>Mucorineae</taxon>
        <taxon>Choanephoraceae</taxon>
        <taxon>Choanephoroideae</taxon>
        <taxon>Choanephora</taxon>
    </lineage>
</organism>
<dbReference type="PANTHER" id="PTHR21575">
    <property type="entry name" value="PROTEIN HID1"/>
    <property type="match status" value="1"/>
</dbReference>
<dbReference type="EMBL" id="LUGH01000961">
    <property type="protein sequence ID" value="OBZ82075.1"/>
    <property type="molecule type" value="Genomic_DNA"/>
</dbReference>
<dbReference type="FunCoup" id="A0A1C7MYS5">
    <property type="interactions" value="8"/>
</dbReference>
<dbReference type="InterPro" id="IPR026705">
    <property type="entry name" value="Hid-1/Ecm30"/>
</dbReference>